<evidence type="ECO:0000313" key="2">
    <source>
        <dbReference type="EMBL" id="ACN36524.1"/>
    </source>
</evidence>
<accession>C0PMV8</accession>
<organism evidence="2">
    <name type="scientific">Zea mays</name>
    <name type="common">Maize</name>
    <dbReference type="NCBI Taxonomy" id="4577"/>
    <lineage>
        <taxon>Eukaryota</taxon>
        <taxon>Viridiplantae</taxon>
        <taxon>Streptophyta</taxon>
        <taxon>Embryophyta</taxon>
        <taxon>Tracheophyta</taxon>
        <taxon>Spermatophyta</taxon>
        <taxon>Magnoliopsida</taxon>
        <taxon>Liliopsida</taxon>
        <taxon>Poales</taxon>
        <taxon>Poaceae</taxon>
        <taxon>PACMAD clade</taxon>
        <taxon>Panicoideae</taxon>
        <taxon>Andropogonodae</taxon>
        <taxon>Andropogoneae</taxon>
        <taxon>Tripsacinae</taxon>
        <taxon>Zea</taxon>
    </lineage>
</organism>
<sequence length="133" mass="14933">MTDLKSYFGQGSSGSGPNTRASGVCNEPEIQVQVQENNSEEIPIVQEENAHIPDANGEDVDGINHLNLDHIISNLGLHIPINSFAPNIRDEVRRAFIAKGPTQQLVIIFLSHDKRSFQKHWFRQHSCLEYSVE</sequence>
<proteinExistence type="evidence at transcript level"/>
<dbReference type="EMBL" id="BT069627">
    <property type="protein sequence ID" value="ACN36524.1"/>
    <property type="molecule type" value="mRNA"/>
</dbReference>
<feature type="region of interest" description="Disordered" evidence="1">
    <location>
        <begin position="1"/>
        <end position="23"/>
    </location>
</feature>
<dbReference type="AlphaFoldDB" id="C0PMV8"/>
<reference evidence="2" key="1">
    <citation type="journal article" date="2009" name="PLoS Genet.">
        <title>Sequencing, mapping, and analysis of 27,455 maize full-length cDNAs.</title>
        <authorList>
            <person name="Soderlund C."/>
            <person name="Descour A."/>
            <person name="Kudrna D."/>
            <person name="Bomhoff M."/>
            <person name="Boyd L."/>
            <person name="Currie J."/>
            <person name="Angelova A."/>
            <person name="Collura K."/>
            <person name="Wissotski M."/>
            <person name="Ashley E."/>
            <person name="Morrow D."/>
            <person name="Fernandes J."/>
            <person name="Walbot V."/>
            <person name="Yu Y."/>
        </authorList>
    </citation>
    <scope>NUCLEOTIDE SEQUENCE</scope>
    <source>
        <strain evidence="2">B73</strain>
    </source>
</reference>
<protein>
    <submittedName>
        <fullName evidence="2">Uncharacterized protein</fullName>
    </submittedName>
</protein>
<evidence type="ECO:0000256" key="1">
    <source>
        <dbReference type="SAM" id="MobiDB-lite"/>
    </source>
</evidence>
<name>C0PMV8_MAIZE</name>